<dbReference type="EMBL" id="JADKGY010000001">
    <property type="protein sequence ID" value="MBK9981358.1"/>
    <property type="molecule type" value="Genomic_DNA"/>
</dbReference>
<evidence type="ECO:0000256" key="2">
    <source>
        <dbReference type="ARBA" id="ARBA00022723"/>
    </source>
</evidence>
<evidence type="ECO:0000256" key="3">
    <source>
        <dbReference type="ARBA" id="ARBA00022741"/>
    </source>
</evidence>
<evidence type="ECO:0000259" key="13">
    <source>
        <dbReference type="PROSITE" id="PS51192"/>
    </source>
</evidence>
<evidence type="ECO:0000256" key="4">
    <source>
        <dbReference type="ARBA" id="ARBA00022801"/>
    </source>
</evidence>
<comment type="caution">
    <text evidence="15">The sequence shown here is derived from an EMBL/GenBank/DDBJ whole genome shotgun (WGS) entry which is preliminary data.</text>
</comment>
<dbReference type="InterPro" id="IPR036388">
    <property type="entry name" value="WH-like_DNA-bd_sf"/>
</dbReference>
<comment type="catalytic activity">
    <reaction evidence="9">
        <text>Couples ATP hydrolysis with the unwinding of duplex DNA by translocating in the 3'-5' direction.</text>
        <dbReference type="EC" id="5.6.2.4"/>
    </reaction>
</comment>
<accession>A0A9D7XRI8</accession>
<dbReference type="Gene3D" id="3.40.50.300">
    <property type="entry name" value="P-loop containing nucleotide triphosphate hydrolases"/>
    <property type="match status" value="2"/>
</dbReference>
<dbReference type="GO" id="GO:0030894">
    <property type="term" value="C:replisome"/>
    <property type="evidence" value="ECO:0007669"/>
    <property type="project" value="TreeGrafter"/>
</dbReference>
<dbReference type="GO" id="GO:0046872">
    <property type="term" value="F:metal ion binding"/>
    <property type="evidence" value="ECO:0007669"/>
    <property type="project" value="UniProtKB-KW"/>
</dbReference>
<keyword evidence="7" id="KW-0238">DNA-binding</keyword>
<feature type="domain" description="Helicase ATP-binding" evidence="13">
    <location>
        <begin position="18"/>
        <end position="186"/>
    </location>
</feature>
<keyword evidence="6" id="KW-0067">ATP-binding</keyword>
<dbReference type="FunFam" id="3.40.50.300:FF:000296">
    <property type="entry name" value="ATP-dependent DNA helicase RecQ"/>
    <property type="match status" value="1"/>
</dbReference>
<evidence type="ECO:0000256" key="7">
    <source>
        <dbReference type="ARBA" id="ARBA00023125"/>
    </source>
</evidence>
<dbReference type="Proteomes" id="UP000808337">
    <property type="component" value="Unassembled WGS sequence"/>
</dbReference>
<dbReference type="GO" id="GO:0006310">
    <property type="term" value="P:DNA recombination"/>
    <property type="evidence" value="ECO:0007669"/>
    <property type="project" value="InterPro"/>
</dbReference>
<dbReference type="GO" id="GO:0009378">
    <property type="term" value="F:four-way junction helicase activity"/>
    <property type="evidence" value="ECO:0007669"/>
    <property type="project" value="TreeGrafter"/>
</dbReference>
<name>A0A9D7XRI8_9BACT</name>
<dbReference type="NCBIfam" id="TIGR00614">
    <property type="entry name" value="recQ_fam"/>
    <property type="match status" value="1"/>
</dbReference>
<gene>
    <name evidence="15" type="ORF">IPP15_02850</name>
</gene>
<dbReference type="Pfam" id="PF16124">
    <property type="entry name" value="RecQ_Zn_bind"/>
    <property type="match status" value="1"/>
</dbReference>
<evidence type="ECO:0000256" key="8">
    <source>
        <dbReference type="ARBA" id="ARBA00023235"/>
    </source>
</evidence>
<dbReference type="GO" id="GO:0003677">
    <property type="term" value="F:DNA binding"/>
    <property type="evidence" value="ECO:0007669"/>
    <property type="project" value="UniProtKB-KW"/>
</dbReference>
<dbReference type="GO" id="GO:0006281">
    <property type="term" value="P:DNA repair"/>
    <property type="evidence" value="ECO:0007669"/>
    <property type="project" value="TreeGrafter"/>
</dbReference>
<dbReference type="InterPro" id="IPR014001">
    <property type="entry name" value="Helicase_ATP-bd"/>
</dbReference>
<dbReference type="InterPro" id="IPR011545">
    <property type="entry name" value="DEAD/DEAH_box_helicase_dom"/>
</dbReference>
<evidence type="ECO:0000256" key="11">
    <source>
        <dbReference type="ARBA" id="ARBA00044535"/>
    </source>
</evidence>
<organism evidence="15 16">
    <name type="scientific">Candidatus Opimibacter skivensis</name>
    <dbReference type="NCBI Taxonomy" id="2982028"/>
    <lineage>
        <taxon>Bacteria</taxon>
        <taxon>Pseudomonadati</taxon>
        <taxon>Bacteroidota</taxon>
        <taxon>Saprospiria</taxon>
        <taxon>Saprospirales</taxon>
        <taxon>Saprospiraceae</taxon>
        <taxon>Candidatus Opimibacter</taxon>
    </lineage>
</organism>
<dbReference type="GO" id="GO:0005737">
    <property type="term" value="C:cytoplasm"/>
    <property type="evidence" value="ECO:0007669"/>
    <property type="project" value="TreeGrafter"/>
</dbReference>
<dbReference type="GO" id="GO:0005524">
    <property type="term" value="F:ATP binding"/>
    <property type="evidence" value="ECO:0007669"/>
    <property type="project" value="UniProtKB-KW"/>
</dbReference>
<comment type="similarity">
    <text evidence="1">Belongs to the helicase family. RecQ subfamily.</text>
</comment>
<keyword evidence="3" id="KW-0547">Nucleotide-binding</keyword>
<dbReference type="EC" id="5.6.2.4" evidence="10"/>
<evidence type="ECO:0000256" key="5">
    <source>
        <dbReference type="ARBA" id="ARBA00022806"/>
    </source>
</evidence>
<dbReference type="InterPro" id="IPR032284">
    <property type="entry name" value="RecQ_Zn-bd"/>
</dbReference>
<dbReference type="AlphaFoldDB" id="A0A9D7XRI8"/>
<dbReference type="SMART" id="SM00490">
    <property type="entry name" value="HELICc"/>
    <property type="match status" value="1"/>
</dbReference>
<dbReference type="InterPro" id="IPR001650">
    <property type="entry name" value="Helicase_C-like"/>
</dbReference>
<keyword evidence="5 15" id="KW-0347">Helicase</keyword>
<keyword evidence="8" id="KW-0413">Isomerase</keyword>
<dbReference type="GO" id="GO:0043138">
    <property type="term" value="F:3'-5' DNA helicase activity"/>
    <property type="evidence" value="ECO:0007669"/>
    <property type="project" value="UniProtKB-EC"/>
</dbReference>
<dbReference type="PROSITE" id="PS51194">
    <property type="entry name" value="HELICASE_CTER"/>
    <property type="match status" value="1"/>
</dbReference>
<dbReference type="GO" id="GO:0043590">
    <property type="term" value="C:bacterial nucleoid"/>
    <property type="evidence" value="ECO:0007669"/>
    <property type="project" value="TreeGrafter"/>
</dbReference>
<protein>
    <recommendedName>
        <fullName evidence="11">ATP-dependent DNA helicase RecQ</fullName>
        <ecNumber evidence="10">5.6.2.4</ecNumber>
    </recommendedName>
    <alternativeName>
        <fullName evidence="12">DNA 3'-5' helicase RecQ</fullName>
    </alternativeName>
</protein>
<dbReference type="InterPro" id="IPR004589">
    <property type="entry name" value="DNA_helicase_ATP-dep_RecQ"/>
</dbReference>
<evidence type="ECO:0000256" key="12">
    <source>
        <dbReference type="ARBA" id="ARBA00044550"/>
    </source>
</evidence>
<evidence type="ECO:0000259" key="14">
    <source>
        <dbReference type="PROSITE" id="PS51194"/>
    </source>
</evidence>
<dbReference type="SUPFAM" id="SSF52540">
    <property type="entry name" value="P-loop containing nucleoside triphosphate hydrolases"/>
    <property type="match status" value="1"/>
</dbReference>
<evidence type="ECO:0000313" key="15">
    <source>
        <dbReference type="EMBL" id="MBK9981358.1"/>
    </source>
</evidence>
<dbReference type="PANTHER" id="PTHR13710:SF105">
    <property type="entry name" value="ATP-DEPENDENT DNA HELICASE Q1"/>
    <property type="match status" value="1"/>
</dbReference>
<sequence length="567" mass="64699">MKQYWGFADFRPLQKDIIDQVILKKDVLALLPTGGGKSLCYQVPALCTDGVTIVISPLIALMKDQVARLKKLKIPCDAIYSGMSSRDIDRILDNARFGKTKLLYVSPERLKTEIFIARVKAMNVSLIAVDEAHCISQWGHDFRPSYLEIGELRKLLPGIPLLALTATATSEVTQEIIERLDLKDVVIIRDSFARPNLHYHVIPREDQLPYIERLLLKSSGSAIIYVRHRRLCRELSDWLQTKGIKSGAYHGGMDMQDRDSIQESWINNKTKVIVATNAFGMGVDKSDVRMVIHFDLPPGIEEYYQEAGRAGRDGQEAYCIIVVKPSSTKNLVQKVESSFPDITELRRVYKSVHIYLDLAVGSGKDETFDFDFPSFISRFGYKSAEVYQALDIIAKDGWFVIDESAMRGSTAQILTDAETLYNNQIADTQVDLLTKALLRGYEGLWSSDVHIQEGRLARFLNWNENEVIKQLAQLHTLGLIRYMRSQSKNQITLLHERVPEQNFTIDMKSYMFRKEKALARMNAMVAYLGEDVQCREMFIRNYFGENQTEPCGHCDRCRQKKNKIIMG</sequence>
<evidence type="ECO:0000256" key="9">
    <source>
        <dbReference type="ARBA" id="ARBA00034617"/>
    </source>
</evidence>
<dbReference type="Pfam" id="PF00271">
    <property type="entry name" value="Helicase_C"/>
    <property type="match status" value="1"/>
</dbReference>
<dbReference type="CDD" id="cd17920">
    <property type="entry name" value="DEXHc_RecQ"/>
    <property type="match status" value="1"/>
</dbReference>
<dbReference type="GO" id="GO:0016787">
    <property type="term" value="F:hydrolase activity"/>
    <property type="evidence" value="ECO:0007669"/>
    <property type="project" value="UniProtKB-KW"/>
</dbReference>
<evidence type="ECO:0000256" key="6">
    <source>
        <dbReference type="ARBA" id="ARBA00022840"/>
    </source>
</evidence>
<feature type="domain" description="Helicase C-terminal" evidence="14">
    <location>
        <begin position="210"/>
        <end position="359"/>
    </location>
</feature>
<reference evidence="15 16" key="1">
    <citation type="submission" date="2020-10" db="EMBL/GenBank/DDBJ databases">
        <title>Connecting structure to function with the recovery of over 1000 high-quality activated sludge metagenome-assembled genomes encoding full-length rRNA genes using long-read sequencing.</title>
        <authorList>
            <person name="Singleton C.M."/>
            <person name="Petriglieri F."/>
            <person name="Kristensen J.M."/>
            <person name="Kirkegaard R.H."/>
            <person name="Michaelsen T.Y."/>
            <person name="Andersen M.H."/>
            <person name="Karst S.M."/>
            <person name="Dueholm M.S."/>
            <person name="Nielsen P.H."/>
            <person name="Albertsen M."/>
        </authorList>
    </citation>
    <scope>NUCLEOTIDE SEQUENCE [LARGE SCALE GENOMIC DNA]</scope>
    <source>
        <strain evidence="15">Ribe_18-Q3-R11-54_MAXAC.273</strain>
    </source>
</reference>
<dbReference type="CDD" id="cd18794">
    <property type="entry name" value="SF2_C_RecQ"/>
    <property type="match status" value="1"/>
</dbReference>
<dbReference type="Gene3D" id="1.10.10.10">
    <property type="entry name" value="Winged helix-like DNA-binding domain superfamily/Winged helix DNA-binding domain"/>
    <property type="match status" value="1"/>
</dbReference>
<keyword evidence="4" id="KW-0378">Hydrolase</keyword>
<dbReference type="Pfam" id="PF00270">
    <property type="entry name" value="DEAD"/>
    <property type="match status" value="1"/>
</dbReference>
<proteinExistence type="inferred from homology"/>
<evidence type="ECO:0000256" key="1">
    <source>
        <dbReference type="ARBA" id="ARBA00005446"/>
    </source>
</evidence>
<evidence type="ECO:0000256" key="10">
    <source>
        <dbReference type="ARBA" id="ARBA00034808"/>
    </source>
</evidence>
<dbReference type="PROSITE" id="PS51192">
    <property type="entry name" value="HELICASE_ATP_BIND_1"/>
    <property type="match status" value="1"/>
</dbReference>
<dbReference type="InterPro" id="IPR027417">
    <property type="entry name" value="P-loop_NTPase"/>
</dbReference>
<evidence type="ECO:0000313" key="16">
    <source>
        <dbReference type="Proteomes" id="UP000808337"/>
    </source>
</evidence>
<keyword evidence="2" id="KW-0479">Metal-binding</keyword>
<dbReference type="SMART" id="SM00487">
    <property type="entry name" value="DEXDc"/>
    <property type="match status" value="1"/>
</dbReference>
<dbReference type="PANTHER" id="PTHR13710">
    <property type="entry name" value="DNA HELICASE RECQ FAMILY MEMBER"/>
    <property type="match status" value="1"/>
</dbReference>